<evidence type="ECO:0000313" key="2">
    <source>
        <dbReference type="EMBL" id="MFB9233394.1"/>
    </source>
</evidence>
<dbReference type="PANTHER" id="PTHR36121">
    <property type="entry name" value="PROTEIN SXY"/>
    <property type="match status" value="1"/>
</dbReference>
<name>A0ABV5JJ29_9RHOB</name>
<protein>
    <submittedName>
        <fullName evidence="2">TfoX/Sxy family protein</fullName>
    </submittedName>
</protein>
<dbReference type="Gene3D" id="3.30.1460.30">
    <property type="entry name" value="YgaC/TfoX-N like chaperone"/>
    <property type="match status" value="1"/>
</dbReference>
<accession>A0ABV5JJ29</accession>
<dbReference type="PANTHER" id="PTHR36121:SF1">
    <property type="entry name" value="PROTEIN SXY"/>
    <property type="match status" value="1"/>
</dbReference>
<dbReference type="EMBL" id="JBHMEA010000049">
    <property type="protein sequence ID" value="MFB9233394.1"/>
    <property type="molecule type" value="Genomic_DNA"/>
</dbReference>
<keyword evidence="3" id="KW-1185">Reference proteome</keyword>
<dbReference type="InterPro" id="IPR047525">
    <property type="entry name" value="TfoX-like"/>
</dbReference>
<evidence type="ECO:0000313" key="3">
    <source>
        <dbReference type="Proteomes" id="UP001589683"/>
    </source>
</evidence>
<dbReference type="InterPro" id="IPR007076">
    <property type="entry name" value="TfoX_N"/>
</dbReference>
<dbReference type="RefSeq" id="WP_213888313.1">
    <property type="nucleotide sequence ID" value="NZ_JAGFNU010000003.1"/>
</dbReference>
<proteinExistence type="predicted"/>
<organism evidence="2 3">
    <name type="scientific">Pseudohalocynthiibacter aestuariivivens</name>
    <dbReference type="NCBI Taxonomy" id="1591409"/>
    <lineage>
        <taxon>Bacteria</taxon>
        <taxon>Pseudomonadati</taxon>
        <taxon>Pseudomonadota</taxon>
        <taxon>Alphaproteobacteria</taxon>
        <taxon>Rhodobacterales</taxon>
        <taxon>Paracoccaceae</taxon>
        <taxon>Pseudohalocynthiibacter</taxon>
    </lineage>
</organism>
<reference evidence="2 3" key="1">
    <citation type="submission" date="2024-09" db="EMBL/GenBank/DDBJ databases">
        <authorList>
            <person name="Sun Q."/>
            <person name="Mori K."/>
        </authorList>
    </citation>
    <scope>NUCLEOTIDE SEQUENCE [LARGE SCALE GENOMIC DNA]</scope>
    <source>
        <strain evidence="2 3">CECT 8726</strain>
    </source>
</reference>
<sequence length="122" mass="13329">MATDPEFVLFAKDLFADIGPIKTTRMFGGTGIYTQDAMFAVLINGSIYMKADEPLIAEYLAAGSEPFNYETKDGPRTIHGLTTLPDSAWDDPDEAMAWARKSLIPALETAAAKKTKKPKKAK</sequence>
<dbReference type="Proteomes" id="UP001589683">
    <property type="component" value="Unassembled WGS sequence"/>
</dbReference>
<dbReference type="SUPFAM" id="SSF159894">
    <property type="entry name" value="YgaC/TfoX-N like"/>
    <property type="match status" value="1"/>
</dbReference>
<feature type="domain" description="TfoX N-terminal" evidence="1">
    <location>
        <begin position="13"/>
        <end position="103"/>
    </location>
</feature>
<evidence type="ECO:0000259" key="1">
    <source>
        <dbReference type="Pfam" id="PF04993"/>
    </source>
</evidence>
<gene>
    <name evidence="2" type="ORF">ACFFUT_16500</name>
</gene>
<comment type="caution">
    <text evidence="2">The sequence shown here is derived from an EMBL/GenBank/DDBJ whole genome shotgun (WGS) entry which is preliminary data.</text>
</comment>
<dbReference type="Pfam" id="PF04993">
    <property type="entry name" value="TfoX_N"/>
    <property type="match status" value="1"/>
</dbReference>